<dbReference type="Pfam" id="PF00149">
    <property type="entry name" value="Metallophos"/>
    <property type="match status" value="1"/>
</dbReference>
<feature type="binding site" evidence="10">
    <location>
        <position position="56"/>
    </location>
    <ligand>
        <name>Mn(2+)</name>
        <dbReference type="ChEBI" id="CHEBI:29035"/>
        <label>2</label>
    </ligand>
</feature>
<feature type="binding site" evidence="10">
    <location>
        <position position="214"/>
    </location>
    <ligand>
        <name>Mn(2+)</name>
        <dbReference type="ChEBI" id="CHEBI:29035"/>
        <label>1</label>
    </ligand>
</feature>
<evidence type="ECO:0000256" key="10">
    <source>
        <dbReference type="HAMAP-Rule" id="MF_00575"/>
    </source>
</evidence>
<feature type="binding site" evidence="10">
    <location>
        <position position="96"/>
    </location>
    <ligand>
        <name>Mn(2+)</name>
        <dbReference type="ChEBI" id="CHEBI:29035"/>
        <label>2</label>
    </ligand>
</feature>
<comment type="function">
    <text evidence="10">Hydrolyzes the pyrophosphate bond of UDP-2,3-diacylglucosamine to yield 2,3-diacylglucosamine 1-phosphate (lipid X) and UMP by catalyzing the attack of water at the alpha-P atom. Involved in the biosynthesis of lipid A, a phosphorylated glycolipid that anchors the lipopolysaccharide to the outer membrane of the cell.</text>
</comment>
<keyword evidence="5 10" id="KW-0479">Metal-binding</keyword>
<keyword evidence="1 10" id="KW-1003">Cell membrane</keyword>
<dbReference type="RefSeq" id="WP_091569598.1">
    <property type="nucleotide sequence ID" value="NZ_FNHP01000005.1"/>
</dbReference>
<comment type="catalytic activity">
    <reaction evidence="10">
        <text>UDP-2-N,3-O-bis[(3R)-3-hydroxytetradecanoyl]-alpha-D-glucosamine + H2O = 2-N,3-O-bis[(3R)-3-hydroxytetradecanoyl]-alpha-D-glucosaminyl 1-phosphate + UMP + 2 H(+)</text>
        <dbReference type="Rhea" id="RHEA:25213"/>
        <dbReference type="ChEBI" id="CHEBI:15377"/>
        <dbReference type="ChEBI" id="CHEBI:15378"/>
        <dbReference type="ChEBI" id="CHEBI:57865"/>
        <dbReference type="ChEBI" id="CHEBI:57957"/>
        <dbReference type="ChEBI" id="CHEBI:78847"/>
        <dbReference type="EC" id="3.6.1.54"/>
    </reaction>
</comment>
<dbReference type="EC" id="3.6.1.54" evidence="10"/>
<protein>
    <recommendedName>
        <fullName evidence="10">UDP-2,3-diacylglucosamine hydrolase</fullName>
        <ecNumber evidence="10">3.6.1.54</ecNumber>
    </recommendedName>
    <alternativeName>
        <fullName evidence="10">UDP-2,3-diacylglucosamine diphosphatase</fullName>
    </alternativeName>
</protein>
<dbReference type="HAMAP" id="MF_00575">
    <property type="entry name" value="LpxH"/>
    <property type="match status" value="1"/>
</dbReference>
<comment type="cofactor">
    <cofactor evidence="10">
        <name>Mn(2+)</name>
        <dbReference type="ChEBI" id="CHEBI:29035"/>
    </cofactor>
    <text evidence="10">Binds 2 Mn(2+) ions per subunit in a binuclear metal center.</text>
</comment>
<dbReference type="AlphaFoldDB" id="A0A1G9SYJ1"/>
<feature type="binding site" evidence="10">
    <location>
        <begin position="96"/>
        <end position="97"/>
    </location>
    <ligand>
        <name>substrate</name>
    </ligand>
</feature>
<name>A0A1G9SYJ1_9BURK</name>
<evidence type="ECO:0000256" key="6">
    <source>
        <dbReference type="ARBA" id="ARBA00022801"/>
    </source>
</evidence>
<feature type="binding site" evidence="10">
    <location>
        <position position="212"/>
    </location>
    <ligand>
        <name>Mn(2+)</name>
        <dbReference type="ChEBI" id="CHEBI:29035"/>
        <label>2</label>
    </ligand>
</feature>
<dbReference type="GO" id="GO:0009245">
    <property type="term" value="P:lipid A biosynthetic process"/>
    <property type="evidence" value="ECO:0007669"/>
    <property type="project" value="UniProtKB-UniRule"/>
</dbReference>
<feature type="domain" description="Calcineurin-like phosphoesterase" evidence="12">
    <location>
        <begin position="22"/>
        <end position="215"/>
    </location>
</feature>
<proteinExistence type="inferred from homology"/>
<feature type="binding site" evidence="10">
    <location>
        <position position="27"/>
    </location>
    <ligand>
        <name>Mn(2+)</name>
        <dbReference type="ChEBI" id="CHEBI:29035"/>
        <label>1</label>
    </ligand>
</feature>
<dbReference type="EMBL" id="FNHP01000005">
    <property type="protein sequence ID" value="SDM40528.1"/>
    <property type="molecule type" value="Genomic_DNA"/>
</dbReference>
<dbReference type="GO" id="GO:0008758">
    <property type="term" value="F:UDP-2,3-diacylglucosamine hydrolase activity"/>
    <property type="evidence" value="ECO:0007669"/>
    <property type="project" value="UniProtKB-UniRule"/>
</dbReference>
<comment type="pathway">
    <text evidence="10">Glycolipid biosynthesis; lipid IV(A) biosynthesis; lipid IV(A) from (3R)-3-hydroxytetradecanoyl-[acyl-carrier-protein] and UDP-N-acetyl-alpha-D-glucosamine: step 4/6.</text>
</comment>
<feature type="binding site" evidence="10">
    <location>
        <position position="25"/>
    </location>
    <ligand>
        <name>Mn(2+)</name>
        <dbReference type="ChEBI" id="CHEBI:29035"/>
        <label>1</label>
    </ligand>
</feature>
<comment type="subcellular location">
    <subcellularLocation>
        <location evidence="10">Cell inner membrane</location>
        <topology evidence="10">Peripheral membrane protein</topology>
        <orientation evidence="10">Cytoplasmic side</orientation>
    </subcellularLocation>
</comment>
<dbReference type="GO" id="GO:0030145">
    <property type="term" value="F:manganese ion binding"/>
    <property type="evidence" value="ECO:0007669"/>
    <property type="project" value="UniProtKB-UniRule"/>
</dbReference>
<dbReference type="InterPro" id="IPR029052">
    <property type="entry name" value="Metallo-depent_PP-like"/>
</dbReference>
<evidence type="ECO:0000256" key="9">
    <source>
        <dbReference type="ARBA" id="ARBA00023211"/>
    </source>
</evidence>
<dbReference type="STRING" id="1527607.SAMN05428957_105224"/>
<dbReference type="GO" id="GO:0005737">
    <property type="term" value="C:cytoplasm"/>
    <property type="evidence" value="ECO:0007669"/>
    <property type="project" value="InterPro"/>
</dbReference>
<evidence type="ECO:0000313" key="13">
    <source>
        <dbReference type="EMBL" id="SDM40528.1"/>
    </source>
</evidence>
<dbReference type="PANTHER" id="PTHR34990">
    <property type="entry name" value="UDP-2,3-DIACYLGLUCOSAMINE HYDROLASE-RELATED"/>
    <property type="match status" value="1"/>
</dbReference>
<dbReference type="SUPFAM" id="SSF56300">
    <property type="entry name" value="Metallo-dependent phosphatases"/>
    <property type="match status" value="1"/>
</dbReference>
<dbReference type="OrthoDB" id="9783283at2"/>
<keyword evidence="14" id="KW-1185">Reference proteome</keyword>
<accession>A0A1G9SYJ1</accession>
<dbReference type="InterPro" id="IPR010138">
    <property type="entry name" value="UDP-diacylglucosamine_Hdrlase"/>
</dbReference>
<comment type="similarity">
    <text evidence="10">Belongs to the LpxH family.</text>
</comment>
<comment type="caution">
    <text evidence="10">Lacks conserved residue(s) required for the propagation of feature annotation.</text>
</comment>
<evidence type="ECO:0000256" key="5">
    <source>
        <dbReference type="ARBA" id="ARBA00022723"/>
    </source>
</evidence>
<dbReference type="GO" id="GO:0019897">
    <property type="term" value="C:extrinsic component of plasma membrane"/>
    <property type="evidence" value="ECO:0007669"/>
    <property type="project" value="UniProtKB-UniRule"/>
</dbReference>
<keyword evidence="8 10" id="KW-0472">Membrane</keyword>
<feature type="binding site" evidence="10">
    <location>
        <position position="139"/>
    </location>
    <ligand>
        <name>substrate</name>
    </ligand>
</feature>
<keyword evidence="3 10" id="KW-0997">Cell inner membrane</keyword>
<dbReference type="UniPathway" id="UPA00359">
    <property type="reaction ID" value="UER00480"/>
</dbReference>
<feature type="compositionally biased region" description="Basic and acidic residues" evidence="11">
    <location>
        <begin position="167"/>
        <end position="181"/>
    </location>
</feature>
<evidence type="ECO:0000256" key="2">
    <source>
        <dbReference type="ARBA" id="ARBA00022516"/>
    </source>
</evidence>
<dbReference type="PANTHER" id="PTHR34990:SF1">
    <property type="entry name" value="UDP-2,3-DIACYLGLUCOSAMINE HYDROLASE"/>
    <property type="match status" value="1"/>
</dbReference>
<keyword evidence="9 10" id="KW-0464">Manganese</keyword>
<dbReference type="InterPro" id="IPR004843">
    <property type="entry name" value="Calcineurin-like_PHP"/>
</dbReference>
<dbReference type="Gene3D" id="3.60.21.10">
    <property type="match status" value="1"/>
</dbReference>
<organism evidence="13 14">
    <name type="scientific">Oryzisolibacter propanilivorax</name>
    <dbReference type="NCBI Taxonomy" id="1527607"/>
    <lineage>
        <taxon>Bacteria</taxon>
        <taxon>Pseudomonadati</taxon>
        <taxon>Pseudomonadota</taxon>
        <taxon>Betaproteobacteria</taxon>
        <taxon>Burkholderiales</taxon>
        <taxon>Comamonadaceae</taxon>
        <taxon>Oryzisolibacter</taxon>
    </lineage>
</organism>
<evidence type="ECO:0000256" key="7">
    <source>
        <dbReference type="ARBA" id="ARBA00023098"/>
    </source>
</evidence>
<evidence type="ECO:0000256" key="3">
    <source>
        <dbReference type="ARBA" id="ARBA00022519"/>
    </source>
</evidence>
<keyword evidence="2 10" id="KW-0444">Lipid biosynthesis</keyword>
<reference evidence="14" key="1">
    <citation type="submission" date="2016-10" db="EMBL/GenBank/DDBJ databases">
        <authorList>
            <person name="Varghese N."/>
            <person name="Submissions S."/>
        </authorList>
    </citation>
    <scope>NUCLEOTIDE SEQUENCE [LARGE SCALE GENOMIC DNA]</scope>
    <source>
        <strain evidence="14">EPL6</strain>
    </source>
</reference>
<evidence type="ECO:0000313" key="14">
    <source>
        <dbReference type="Proteomes" id="UP000198552"/>
    </source>
</evidence>
<feature type="binding site" evidence="10">
    <location>
        <position position="181"/>
    </location>
    <ligand>
        <name>substrate</name>
    </ligand>
</feature>
<feature type="binding site" evidence="10">
    <location>
        <position position="56"/>
    </location>
    <ligand>
        <name>Mn(2+)</name>
        <dbReference type="ChEBI" id="CHEBI:29035"/>
        <label>1</label>
    </ligand>
</feature>
<gene>
    <name evidence="10" type="primary">lpxH</name>
    <name evidence="13" type="ORF">SAMN05428957_105224</name>
</gene>
<evidence type="ECO:0000256" key="11">
    <source>
        <dbReference type="SAM" id="MobiDB-lite"/>
    </source>
</evidence>
<feature type="binding site" evidence="10">
    <location>
        <position position="177"/>
    </location>
    <ligand>
        <name>substrate</name>
    </ligand>
</feature>
<keyword evidence="6 10" id="KW-0378">Hydrolase</keyword>
<evidence type="ECO:0000256" key="8">
    <source>
        <dbReference type="ARBA" id="ARBA00023136"/>
    </source>
</evidence>
<feature type="region of interest" description="Disordered" evidence="11">
    <location>
        <begin position="167"/>
        <end position="186"/>
    </location>
</feature>
<feature type="binding site" evidence="10">
    <location>
        <position position="212"/>
    </location>
    <ligand>
        <name>substrate</name>
    </ligand>
</feature>
<keyword evidence="4 10" id="KW-0441">Lipid A biosynthesis</keyword>
<feature type="binding site" evidence="10">
    <location>
        <position position="131"/>
    </location>
    <ligand>
        <name>Mn(2+)</name>
        <dbReference type="ChEBI" id="CHEBI:29035"/>
        <label>2</label>
    </ligand>
</feature>
<dbReference type="Proteomes" id="UP000198552">
    <property type="component" value="Unassembled WGS sequence"/>
</dbReference>
<dbReference type="InterPro" id="IPR043461">
    <property type="entry name" value="LpxH-like"/>
</dbReference>
<sequence length="260" mass="28186">MSTAAPPMAELHAPPGWRAVDCLSDLHLEPGKPATLERLLAHLHATSADAVFLLGDLFEVWVGDDALDEPGSFEADCAERLRAAAALRPTYCMHGNRDFLLGEGFARRTGIALLADPTVLQLGDRRWLLTHGDALCLDDVDYQRFRAQARDPAWQARLLARPLAERRATGRAAREHSESRKQGGTAVYADVDAQAVQDWLHAARADALVHGHTHLPGDHRLPSGAMRHVLTDWDLGATPPRAGVLRLHAGGGCERLAPAG</sequence>
<evidence type="ECO:0000259" key="12">
    <source>
        <dbReference type="Pfam" id="PF00149"/>
    </source>
</evidence>
<evidence type="ECO:0000256" key="4">
    <source>
        <dbReference type="ARBA" id="ARBA00022556"/>
    </source>
</evidence>
<evidence type="ECO:0000256" key="1">
    <source>
        <dbReference type="ARBA" id="ARBA00022475"/>
    </source>
</evidence>
<dbReference type="NCBIfam" id="NF003743">
    <property type="entry name" value="PRK05340.1"/>
    <property type="match status" value="1"/>
</dbReference>
<keyword evidence="7 10" id="KW-0443">Lipid metabolism</keyword>
<dbReference type="CDD" id="cd07398">
    <property type="entry name" value="MPP_YbbF-LpxH"/>
    <property type="match status" value="1"/>
</dbReference>